<feature type="region of interest" description="Disordered" evidence="1">
    <location>
        <begin position="1"/>
        <end position="155"/>
    </location>
</feature>
<gene>
    <name evidence="2" type="ORF">M413DRAFT_191719</name>
</gene>
<feature type="compositionally biased region" description="Basic residues" evidence="1">
    <location>
        <begin position="269"/>
        <end position="284"/>
    </location>
</feature>
<dbReference type="AlphaFoldDB" id="A0A0C2YEK8"/>
<feature type="compositionally biased region" description="Polar residues" evidence="1">
    <location>
        <begin position="97"/>
        <end position="106"/>
    </location>
</feature>
<keyword evidence="3" id="KW-1185">Reference proteome</keyword>
<reference evidence="2 3" key="1">
    <citation type="submission" date="2014-04" db="EMBL/GenBank/DDBJ databases">
        <authorList>
            <consortium name="DOE Joint Genome Institute"/>
            <person name="Kuo A."/>
            <person name="Gay G."/>
            <person name="Dore J."/>
            <person name="Kohler A."/>
            <person name="Nagy L.G."/>
            <person name="Floudas D."/>
            <person name="Copeland A."/>
            <person name="Barry K.W."/>
            <person name="Cichocki N."/>
            <person name="Veneault-Fourrey C."/>
            <person name="LaButti K."/>
            <person name="Lindquist E.A."/>
            <person name="Lipzen A."/>
            <person name="Lundell T."/>
            <person name="Morin E."/>
            <person name="Murat C."/>
            <person name="Sun H."/>
            <person name="Tunlid A."/>
            <person name="Henrissat B."/>
            <person name="Grigoriev I.V."/>
            <person name="Hibbett D.S."/>
            <person name="Martin F."/>
            <person name="Nordberg H.P."/>
            <person name="Cantor M.N."/>
            <person name="Hua S.X."/>
        </authorList>
    </citation>
    <scope>NUCLEOTIDE SEQUENCE [LARGE SCALE GENOMIC DNA]</scope>
    <source>
        <strain evidence="3">h7</strain>
    </source>
</reference>
<reference evidence="3" key="2">
    <citation type="submission" date="2015-01" db="EMBL/GenBank/DDBJ databases">
        <title>Evolutionary Origins and Diversification of the Mycorrhizal Mutualists.</title>
        <authorList>
            <consortium name="DOE Joint Genome Institute"/>
            <consortium name="Mycorrhizal Genomics Consortium"/>
            <person name="Kohler A."/>
            <person name="Kuo A."/>
            <person name="Nagy L.G."/>
            <person name="Floudas D."/>
            <person name="Copeland A."/>
            <person name="Barry K.W."/>
            <person name="Cichocki N."/>
            <person name="Veneault-Fourrey C."/>
            <person name="LaButti K."/>
            <person name="Lindquist E.A."/>
            <person name="Lipzen A."/>
            <person name="Lundell T."/>
            <person name="Morin E."/>
            <person name="Murat C."/>
            <person name="Riley R."/>
            <person name="Ohm R."/>
            <person name="Sun H."/>
            <person name="Tunlid A."/>
            <person name="Henrissat B."/>
            <person name="Grigoriev I.V."/>
            <person name="Hibbett D.S."/>
            <person name="Martin F."/>
        </authorList>
    </citation>
    <scope>NUCLEOTIDE SEQUENCE [LARGE SCALE GENOMIC DNA]</scope>
    <source>
        <strain evidence="3">h7</strain>
    </source>
</reference>
<feature type="compositionally biased region" description="Basic residues" evidence="1">
    <location>
        <begin position="326"/>
        <end position="337"/>
    </location>
</feature>
<evidence type="ECO:0000256" key="1">
    <source>
        <dbReference type="SAM" id="MobiDB-lite"/>
    </source>
</evidence>
<proteinExistence type="predicted"/>
<protein>
    <submittedName>
        <fullName evidence="2">Uncharacterized protein</fullName>
    </submittedName>
</protein>
<dbReference type="EMBL" id="KN831785">
    <property type="protein sequence ID" value="KIM39472.1"/>
    <property type="molecule type" value="Genomic_DNA"/>
</dbReference>
<feature type="region of interest" description="Disordered" evidence="1">
    <location>
        <begin position="311"/>
        <end position="337"/>
    </location>
</feature>
<feature type="compositionally biased region" description="Basic residues" evidence="1">
    <location>
        <begin position="34"/>
        <end position="59"/>
    </location>
</feature>
<evidence type="ECO:0000313" key="2">
    <source>
        <dbReference type="EMBL" id="KIM39472.1"/>
    </source>
</evidence>
<feature type="region of interest" description="Disordered" evidence="1">
    <location>
        <begin position="260"/>
        <end position="290"/>
    </location>
</feature>
<dbReference type="Proteomes" id="UP000053424">
    <property type="component" value="Unassembled WGS sequence"/>
</dbReference>
<sequence length="337" mass="38084">MPATLNASQILQQQQQLRRNNPSPTMPLEQPASRRSRSRTRHGDRHSGERHRRHYHSRSRSRDDSPTRLPRGYRPASPDRHYHDKSRSRGLDHSAARSFSPTQNPPTGIGPQGGYSDPRTQPTIARNLYTTLPEHSNSSNNHRPPFYSDPVNGYLSSRPQYVHRRSRSYDQHMLSRARRNDRLTQQGNGGYSPVPTHQPYQSQVAAYPSSGYPATNVGYGVGAAQPSPASPNVRYPQAQPTTIVPLNDGRDGWLIVPAPGQTASVHPGSRVHRGKGHGHTHRDRHPPSTGSFFSRFLNFGKNPYKGDYVVPQRSKMEQPVQYTNPRPHKSRNRRDSY</sequence>
<feature type="compositionally biased region" description="Polar residues" evidence="1">
    <location>
        <begin position="118"/>
        <end position="142"/>
    </location>
</feature>
<dbReference type="HOGENOM" id="CLU_824005_0_0_1"/>
<accession>A0A0C2YEK8</accession>
<feature type="compositionally biased region" description="Basic and acidic residues" evidence="1">
    <location>
        <begin position="77"/>
        <end position="95"/>
    </location>
</feature>
<name>A0A0C2YEK8_HEBCY</name>
<evidence type="ECO:0000313" key="3">
    <source>
        <dbReference type="Proteomes" id="UP000053424"/>
    </source>
</evidence>
<organism evidence="2 3">
    <name type="scientific">Hebeloma cylindrosporum</name>
    <dbReference type="NCBI Taxonomy" id="76867"/>
    <lineage>
        <taxon>Eukaryota</taxon>
        <taxon>Fungi</taxon>
        <taxon>Dikarya</taxon>
        <taxon>Basidiomycota</taxon>
        <taxon>Agaricomycotina</taxon>
        <taxon>Agaricomycetes</taxon>
        <taxon>Agaricomycetidae</taxon>
        <taxon>Agaricales</taxon>
        <taxon>Agaricineae</taxon>
        <taxon>Hymenogastraceae</taxon>
        <taxon>Hebeloma</taxon>
    </lineage>
</organism>